<reference evidence="1 2" key="1">
    <citation type="journal article" date="2015" name="Nature">
        <title>rRNA introns, odd ribosomes, and small enigmatic genomes across a large radiation of phyla.</title>
        <authorList>
            <person name="Brown C.T."/>
            <person name="Hug L.A."/>
            <person name="Thomas B.C."/>
            <person name="Sharon I."/>
            <person name="Castelle C.J."/>
            <person name="Singh A."/>
            <person name="Wilkins M.J."/>
            <person name="Williams K.H."/>
            <person name="Banfield J.F."/>
        </authorList>
    </citation>
    <scope>NUCLEOTIDE SEQUENCE [LARGE SCALE GENOMIC DNA]</scope>
</reference>
<dbReference type="EMBL" id="LBWK01000002">
    <property type="protein sequence ID" value="KKR05794.1"/>
    <property type="molecule type" value="Genomic_DNA"/>
</dbReference>
<organism evidence="1 2">
    <name type="scientific">candidate division WS6 bacterium GW2011_GWF2_39_15</name>
    <dbReference type="NCBI Taxonomy" id="1619100"/>
    <lineage>
        <taxon>Bacteria</taxon>
        <taxon>Candidatus Dojkabacteria</taxon>
    </lineage>
</organism>
<dbReference type="AlphaFoldDB" id="A0A0G0MNZ9"/>
<comment type="caution">
    <text evidence="1">The sequence shown here is derived from an EMBL/GenBank/DDBJ whole genome shotgun (WGS) entry which is preliminary data.</text>
</comment>
<dbReference type="Proteomes" id="UP000034799">
    <property type="component" value="Unassembled WGS sequence"/>
</dbReference>
<protein>
    <submittedName>
        <fullName evidence="1">Uncharacterized protein</fullName>
    </submittedName>
</protein>
<name>A0A0G0MNZ9_9BACT</name>
<gene>
    <name evidence="1" type="ORF">UT34_C0002G0301</name>
</gene>
<evidence type="ECO:0000313" key="2">
    <source>
        <dbReference type="Proteomes" id="UP000034799"/>
    </source>
</evidence>
<accession>A0A0G0MNZ9</accession>
<sequence length="384" mass="44452">MTIKLHNKTSSTVLEGLEYESDRAISEFQFEATPFNEALLTRLDEIGQLITRKQSLYTLLLVSNFQLAPFEARDITLGLVENLGGIDEERLMMLENACMLTRDCFDKIRGDFLLKSMGVLTFKANQRHSGWPVYRLISDKAFTNAIVAATIQLEYGDKLDLPDSTHKGWKSPFTMQLTFLSRLESGDKHTTNILYDYGATKQQVLDTIVSPLFKAGFISRTGYRIRLRKSDLLALANNSILKHYILDLIGEEEEKDFSYRQIWTSLMNSYSSDPRFKSDIETKRGNISKYLEYLRLNNLIEVYERQQTIGEDDMGRFGRSQEFRITGEGLNYLLRVKHFMEDPKSALGDPSNYYIFENNRLLPFSQLDTRYQNLILHLLSQIMR</sequence>
<proteinExistence type="predicted"/>
<dbReference type="STRING" id="1619100.UT34_C0002G0301"/>
<evidence type="ECO:0000313" key="1">
    <source>
        <dbReference type="EMBL" id="KKR05794.1"/>
    </source>
</evidence>